<dbReference type="PROSITE" id="PS51175">
    <property type="entry name" value="CBM6"/>
    <property type="match status" value="1"/>
</dbReference>
<feature type="domain" description="CBM6" evidence="2">
    <location>
        <begin position="26"/>
        <end position="119"/>
    </location>
</feature>
<protein>
    <recommendedName>
        <fullName evidence="2">CBM6 domain-containing protein</fullName>
    </recommendedName>
</protein>
<dbReference type="SUPFAM" id="SSF49785">
    <property type="entry name" value="Galactose-binding domain-like"/>
    <property type="match status" value="1"/>
</dbReference>
<dbReference type="Pfam" id="PF16990">
    <property type="entry name" value="CBM_35"/>
    <property type="match status" value="1"/>
</dbReference>
<accession>A0ABP5TRX0</accession>
<dbReference type="RefSeq" id="WP_344615381.1">
    <property type="nucleotide sequence ID" value="NZ_BAAARV010000046.1"/>
</dbReference>
<proteinExistence type="predicted"/>
<dbReference type="Gene3D" id="2.60.120.260">
    <property type="entry name" value="Galactose-binding domain-like"/>
    <property type="match status" value="1"/>
</dbReference>
<reference evidence="4" key="1">
    <citation type="journal article" date="2019" name="Int. J. Syst. Evol. Microbiol.">
        <title>The Global Catalogue of Microorganisms (GCM) 10K type strain sequencing project: providing services to taxonomists for standard genome sequencing and annotation.</title>
        <authorList>
            <consortium name="The Broad Institute Genomics Platform"/>
            <consortium name="The Broad Institute Genome Sequencing Center for Infectious Disease"/>
            <person name="Wu L."/>
            <person name="Ma J."/>
        </authorList>
    </citation>
    <scope>NUCLEOTIDE SEQUENCE [LARGE SCALE GENOMIC DNA]</scope>
    <source>
        <strain evidence="4">JCM 3272</strain>
    </source>
</reference>
<dbReference type="EMBL" id="BAAARV010000046">
    <property type="protein sequence ID" value="GAA2360093.1"/>
    <property type="molecule type" value="Genomic_DNA"/>
</dbReference>
<sequence length="119" mass="12404">MLAVLGMASAVLGVLAPAGPASAATTRYEAENATISQGVVESNHLNFSGTGFVNNDNVAGSYTQWTVNAASAGTATITIRYSNGTTTDRPADIAVNRRQRYDRGIESGLQRYGQLGHLG</sequence>
<dbReference type="Proteomes" id="UP001501444">
    <property type="component" value="Unassembled WGS sequence"/>
</dbReference>
<organism evidence="3 4">
    <name type="scientific">Dactylosporangium salmoneum</name>
    <dbReference type="NCBI Taxonomy" id="53361"/>
    <lineage>
        <taxon>Bacteria</taxon>
        <taxon>Bacillati</taxon>
        <taxon>Actinomycetota</taxon>
        <taxon>Actinomycetes</taxon>
        <taxon>Micromonosporales</taxon>
        <taxon>Micromonosporaceae</taxon>
        <taxon>Dactylosporangium</taxon>
    </lineage>
</organism>
<evidence type="ECO:0000259" key="2">
    <source>
        <dbReference type="PROSITE" id="PS51175"/>
    </source>
</evidence>
<evidence type="ECO:0000256" key="1">
    <source>
        <dbReference type="SAM" id="SignalP"/>
    </source>
</evidence>
<evidence type="ECO:0000313" key="3">
    <source>
        <dbReference type="EMBL" id="GAA2360093.1"/>
    </source>
</evidence>
<feature type="chain" id="PRO_5045706765" description="CBM6 domain-containing protein" evidence="1">
    <location>
        <begin position="24"/>
        <end position="119"/>
    </location>
</feature>
<gene>
    <name evidence="3" type="ORF">GCM10010170_054800</name>
</gene>
<comment type="caution">
    <text evidence="3">The sequence shown here is derived from an EMBL/GenBank/DDBJ whole genome shotgun (WGS) entry which is preliminary data.</text>
</comment>
<feature type="signal peptide" evidence="1">
    <location>
        <begin position="1"/>
        <end position="23"/>
    </location>
</feature>
<evidence type="ECO:0000313" key="4">
    <source>
        <dbReference type="Proteomes" id="UP001501444"/>
    </source>
</evidence>
<keyword evidence="1" id="KW-0732">Signal</keyword>
<dbReference type="InterPro" id="IPR005084">
    <property type="entry name" value="CBM6"/>
</dbReference>
<dbReference type="InterPro" id="IPR008979">
    <property type="entry name" value="Galactose-bd-like_sf"/>
</dbReference>
<name>A0ABP5TRX0_9ACTN</name>
<keyword evidence="4" id="KW-1185">Reference proteome</keyword>